<dbReference type="Gene3D" id="3.60.20.40">
    <property type="match status" value="1"/>
</dbReference>
<dbReference type="InterPro" id="IPR043137">
    <property type="entry name" value="GGT_ssub_C"/>
</dbReference>
<comment type="similarity">
    <text evidence="1">Belongs to the gamma-glutamyltransferase family.</text>
</comment>
<keyword evidence="5" id="KW-0732">Signal</keyword>
<evidence type="ECO:0000256" key="2">
    <source>
        <dbReference type="ARBA" id="ARBA00022679"/>
    </source>
</evidence>
<dbReference type="Pfam" id="PF01019">
    <property type="entry name" value="G_glu_transpept"/>
    <property type="match status" value="1"/>
</dbReference>
<evidence type="ECO:0000313" key="7">
    <source>
        <dbReference type="Proteomes" id="UP000317894"/>
    </source>
</evidence>
<gene>
    <name evidence="6" type="ORF">FMM06_13365</name>
</gene>
<reference evidence="6 7" key="1">
    <citation type="submission" date="2019-07" db="EMBL/GenBank/DDBJ databases">
        <title>Novel species isolated from glacier.</title>
        <authorList>
            <person name="Liu Q."/>
            <person name="Xin Y.-H."/>
        </authorList>
    </citation>
    <scope>NUCLEOTIDE SEQUENCE [LARGE SCALE GENOMIC DNA]</scope>
    <source>
        <strain evidence="6 7">LB1R16</strain>
    </source>
</reference>
<dbReference type="GO" id="GO:0016787">
    <property type="term" value="F:hydrolase activity"/>
    <property type="evidence" value="ECO:0007669"/>
    <property type="project" value="UniProtKB-KW"/>
</dbReference>
<evidence type="ECO:0000256" key="1">
    <source>
        <dbReference type="ARBA" id="ARBA00009381"/>
    </source>
</evidence>
<comment type="caution">
    <text evidence="6">The sequence shown here is derived from an EMBL/GenBank/DDBJ whole genome shotgun (WGS) entry which is preliminary data.</text>
</comment>
<dbReference type="GO" id="GO:0016740">
    <property type="term" value="F:transferase activity"/>
    <property type="evidence" value="ECO:0007669"/>
    <property type="project" value="UniProtKB-KW"/>
</dbReference>
<dbReference type="PANTHER" id="PTHR43199:SF1">
    <property type="entry name" value="GLUTATHIONE HYDROLASE PROENZYME"/>
    <property type="match status" value="1"/>
</dbReference>
<evidence type="ECO:0000256" key="4">
    <source>
        <dbReference type="ARBA" id="ARBA00023145"/>
    </source>
</evidence>
<dbReference type="PANTHER" id="PTHR43199">
    <property type="entry name" value="GLUTATHIONE HYDROLASE"/>
    <property type="match status" value="1"/>
</dbReference>
<organism evidence="6 7">
    <name type="scientific">Glacieibacterium frigidum</name>
    <dbReference type="NCBI Taxonomy" id="2593303"/>
    <lineage>
        <taxon>Bacteria</taxon>
        <taxon>Pseudomonadati</taxon>
        <taxon>Pseudomonadota</taxon>
        <taxon>Alphaproteobacteria</taxon>
        <taxon>Sphingomonadales</taxon>
        <taxon>Sphingosinicellaceae</taxon>
        <taxon>Glacieibacterium</taxon>
    </lineage>
</organism>
<dbReference type="InterPro" id="IPR029055">
    <property type="entry name" value="Ntn_hydrolases_N"/>
</dbReference>
<sequence length="558" mass="56754">MNKYILLALLVASPLAARAPDAPLTAVVSAADPRAAEAGVAMLRAGGSAADAAAATMLALTVVEPQSSGIGGGGLLLFQPPKGKLVALDGREIAPAVATPRQFIGPDGKPLGGNDAQTGGLSVGVPGNIALIAELHRRGGRLPWAALFEPAIKLSQGFTTSGRLAQFSGYTSSGLSFGAGGAASLYMKDGKPLPAGTLFANPALEATLRALAAGGPQAFYAGPIGAQVVAVVNGAAARPTAMTMADLAAYRVRERAAVCGTYRSYKICGMGPPGSGGIGVLQMLKQIEGHDLAKLGQNNPVTWHLFAESQRLAFADRDMWVGDADFVKVPVAGLISPAYVRARGRLIRTDARMATVAAGMPAGAPKRIAANDNDVPGTSHFSVADARGGVVTYTSTVERPFGSGLLAGGFVLNNELTDFNFVPVKDGALTANAVAPGKRPRSSMSPTLVYDRRGKVVLAIGAAGGSTILAQVAKAIIGVVDFKLPVEQAIALPQVYAIGDRFAVEAGSNLEAMIPAFTALGHKPTSSSLPLKANGVERAGAGWRGGADPRSEGQAAGL</sequence>
<feature type="signal peptide" evidence="5">
    <location>
        <begin position="1"/>
        <end position="19"/>
    </location>
</feature>
<proteinExistence type="inferred from homology"/>
<dbReference type="Gene3D" id="1.10.246.130">
    <property type="match status" value="1"/>
</dbReference>
<dbReference type="RefSeq" id="WP_144237878.1">
    <property type="nucleotide sequence ID" value="NZ_VJWA01000002.1"/>
</dbReference>
<feature type="chain" id="PRO_5022243632" evidence="5">
    <location>
        <begin position="20"/>
        <end position="558"/>
    </location>
</feature>
<keyword evidence="4" id="KW-0865">Zymogen</keyword>
<name>A0A552U8Y3_9SPHN</name>
<dbReference type="InterPro" id="IPR043138">
    <property type="entry name" value="GGT_lsub"/>
</dbReference>
<dbReference type="InterPro" id="IPR051792">
    <property type="entry name" value="GGT_bact"/>
</dbReference>
<protein>
    <submittedName>
        <fullName evidence="6">Gamma-glutamyltransferase family protein</fullName>
    </submittedName>
</protein>
<dbReference type="Proteomes" id="UP000317894">
    <property type="component" value="Unassembled WGS sequence"/>
</dbReference>
<keyword evidence="2 6" id="KW-0808">Transferase</keyword>
<accession>A0A552U8Y3</accession>
<evidence type="ECO:0000256" key="3">
    <source>
        <dbReference type="ARBA" id="ARBA00022801"/>
    </source>
</evidence>
<dbReference type="AlphaFoldDB" id="A0A552U8Y3"/>
<dbReference type="SUPFAM" id="SSF56235">
    <property type="entry name" value="N-terminal nucleophile aminohydrolases (Ntn hydrolases)"/>
    <property type="match status" value="1"/>
</dbReference>
<keyword evidence="3" id="KW-0378">Hydrolase</keyword>
<evidence type="ECO:0000256" key="5">
    <source>
        <dbReference type="SAM" id="SignalP"/>
    </source>
</evidence>
<keyword evidence="7" id="KW-1185">Reference proteome</keyword>
<evidence type="ECO:0000313" key="6">
    <source>
        <dbReference type="EMBL" id="TRW14672.1"/>
    </source>
</evidence>
<dbReference type="OrthoDB" id="9781342at2"/>
<dbReference type="EMBL" id="VJWA01000002">
    <property type="protein sequence ID" value="TRW14672.1"/>
    <property type="molecule type" value="Genomic_DNA"/>
</dbReference>
<dbReference type="PRINTS" id="PR01210">
    <property type="entry name" value="GGTRANSPTASE"/>
</dbReference>